<dbReference type="InterPro" id="IPR022198">
    <property type="entry name" value="DUF3723"/>
</dbReference>
<organism evidence="1 2">
    <name type="scientific">Colletotrichum zoysiae</name>
    <dbReference type="NCBI Taxonomy" id="1216348"/>
    <lineage>
        <taxon>Eukaryota</taxon>
        <taxon>Fungi</taxon>
        <taxon>Dikarya</taxon>
        <taxon>Ascomycota</taxon>
        <taxon>Pezizomycotina</taxon>
        <taxon>Sordariomycetes</taxon>
        <taxon>Hypocreomycetidae</taxon>
        <taxon>Glomerellales</taxon>
        <taxon>Glomerellaceae</taxon>
        <taxon>Colletotrichum</taxon>
        <taxon>Colletotrichum graminicola species complex</taxon>
    </lineage>
</organism>
<name>A0AAD9H4S3_9PEZI</name>
<proteinExistence type="predicted"/>
<evidence type="ECO:0000313" key="2">
    <source>
        <dbReference type="Proteomes" id="UP001232148"/>
    </source>
</evidence>
<dbReference type="Pfam" id="PF12520">
    <property type="entry name" value="DUF3723"/>
    <property type="match status" value="1"/>
</dbReference>
<accession>A0AAD9H4S3</accession>
<reference evidence="1" key="1">
    <citation type="submission" date="2021-06" db="EMBL/GenBank/DDBJ databases">
        <title>Comparative genomics, transcriptomics and evolutionary studies reveal genomic signatures of adaptation to plant cell wall in hemibiotrophic fungi.</title>
        <authorList>
            <consortium name="DOE Joint Genome Institute"/>
            <person name="Baroncelli R."/>
            <person name="Diaz J.F."/>
            <person name="Benocci T."/>
            <person name="Peng M."/>
            <person name="Battaglia E."/>
            <person name="Haridas S."/>
            <person name="Andreopoulos W."/>
            <person name="Labutti K."/>
            <person name="Pangilinan J."/>
            <person name="Floch G.L."/>
            <person name="Makela M.R."/>
            <person name="Henrissat B."/>
            <person name="Grigoriev I.V."/>
            <person name="Crouch J.A."/>
            <person name="De Vries R.P."/>
            <person name="Sukno S.A."/>
            <person name="Thon M.R."/>
        </authorList>
    </citation>
    <scope>NUCLEOTIDE SEQUENCE</scope>
    <source>
        <strain evidence="1">MAFF235873</strain>
    </source>
</reference>
<evidence type="ECO:0000313" key="1">
    <source>
        <dbReference type="EMBL" id="KAK2021499.1"/>
    </source>
</evidence>
<dbReference type="AlphaFoldDB" id="A0AAD9H4S3"/>
<comment type="caution">
    <text evidence="1">The sequence shown here is derived from an EMBL/GenBank/DDBJ whole genome shotgun (WGS) entry which is preliminary data.</text>
</comment>
<protein>
    <submittedName>
        <fullName evidence="1">Uncharacterized protein</fullName>
    </submittedName>
</protein>
<gene>
    <name evidence="1" type="ORF">LX32DRAFT_494308</name>
</gene>
<sequence>MTEISFSDFRNKIKAEEEFRYKGSASIKIDRLRFPNHNEDIDTEGLEKIFRAERGSRYEDPKNHIFAIVKKEDFETALKSAHISESRLLGLPYVELEFERNVTIECLEGRRRIEAAKKVFKDSANRWVVDILLDDASPLTRTYINDGLHFKKGPSDGDYYCKIRGYQGISGKKMPILERMWLAHMSAAVDHKRKRFDQLCNSRTYLKSFDNLLMIPALFSAFQLGSMHTMIARKCPEPIIRYLENIFITFNFICHGKRVSTREEAERLGESAVYRLYNIDKTTIENIQGTAPGMNLEDRNRLYGQVSSGELFKHLSDDERKAAFERMCTETEQRPIPSLKTFFDDKNILLKAAESLRTLMDYTPEVSIDDELYQRLFTCYNHQSNRCVIQVAAGKFGNVSCDSSAQSHLSLIQMWLAAFRLC</sequence>
<feature type="non-terminal residue" evidence="1">
    <location>
        <position position="422"/>
    </location>
</feature>
<dbReference type="Proteomes" id="UP001232148">
    <property type="component" value="Unassembled WGS sequence"/>
</dbReference>
<dbReference type="EMBL" id="MU843100">
    <property type="protein sequence ID" value="KAK2021499.1"/>
    <property type="molecule type" value="Genomic_DNA"/>
</dbReference>
<keyword evidence="2" id="KW-1185">Reference proteome</keyword>